<gene>
    <name evidence="2" type="ORF">NDI89_19990</name>
</gene>
<evidence type="ECO:0000259" key="1">
    <source>
        <dbReference type="SMART" id="SM00849"/>
    </source>
</evidence>
<protein>
    <submittedName>
        <fullName evidence="2">MBL fold metallo-hydrolase</fullName>
    </submittedName>
</protein>
<name>A0A9Q4L3X7_9EURY</name>
<dbReference type="Gene3D" id="3.60.15.10">
    <property type="entry name" value="Ribonuclease Z/Hydroxyacylglutathione hydrolase-like"/>
    <property type="match status" value="1"/>
</dbReference>
<dbReference type="PANTHER" id="PTHR23131">
    <property type="entry name" value="ENDORIBONUCLEASE LACTB2"/>
    <property type="match status" value="1"/>
</dbReference>
<sequence>MDPGPATEEASEELEQSLARFGRSIDEIDRVLITHPHMDHFGLAGRIVEESSARVFAHTDAVERLSDPIGYFETEQAYFRPFLLSMGMPADTVDTVLELPEPYTTYQDPVAVTDELAAGDVIDVGLDLECVSTPGHVPGSHCFLAASEDVMFTGDHVLSDITPNPLLTLVPGSDDERTRSLPTYLESLRKVLELEGAATEETVGHGGHGDPIQNLRGRVQETITHHQDRKERIANLVAEHEPTTAYRIMKEMFPSLPATEMFPGMSEVIGHLDLLEDENRVVIDETDGVKLYRLSE</sequence>
<dbReference type="AlphaFoldDB" id="A0A9Q4L3X7"/>
<dbReference type="SMART" id="SM00849">
    <property type="entry name" value="Lactamase_B"/>
    <property type="match status" value="1"/>
</dbReference>
<feature type="domain" description="Metallo-beta-lactamase" evidence="1">
    <location>
        <begin position="16"/>
        <end position="208"/>
    </location>
</feature>
<dbReference type="Pfam" id="PF00753">
    <property type="entry name" value="Lactamase_B"/>
    <property type="match status" value="1"/>
</dbReference>
<keyword evidence="3" id="KW-1185">Reference proteome</keyword>
<dbReference type="EMBL" id="JAMQOT010000009">
    <property type="protein sequence ID" value="MDF9747861.1"/>
    <property type="molecule type" value="Genomic_DNA"/>
</dbReference>
<dbReference type="SUPFAM" id="SSF56281">
    <property type="entry name" value="Metallo-hydrolase/oxidoreductase"/>
    <property type="match status" value="1"/>
</dbReference>
<comment type="caution">
    <text evidence="2">The sequence shown here is derived from an EMBL/GenBank/DDBJ whole genome shotgun (WGS) entry which is preliminary data.</text>
</comment>
<dbReference type="Proteomes" id="UP001154061">
    <property type="component" value="Unassembled WGS sequence"/>
</dbReference>
<evidence type="ECO:0000313" key="3">
    <source>
        <dbReference type="Proteomes" id="UP001154061"/>
    </source>
</evidence>
<reference evidence="2" key="1">
    <citation type="submission" date="2022-06" db="EMBL/GenBank/DDBJ databases">
        <title>Natrinema sp. a new haloarchaeum isolate from saline soil.</title>
        <authorList>
            <person name="Strakova D."/>
            <person name="Galisteo C."/>
            <person name="Sanchez-Porro C."/>
            <person name="Ventosa A."/>
        </authorList>
    </citation>
    <scope>NUCLEOTIDE SEQUENCE</scope>
    <source>
        <strain evidence="2">S1CR25-10</strain>
    </source>
</reference>
<dbReference type="PANTHER" id="PTHR23131:SF4">
    <property type="entry name" value="METALLO-BETA-LACTAMASE SUPERFAMILY POTEIN"/>
    <property type="match status" value="1"/>
</dbReference>
<organism evidence="2 3">
    <name type="scientific">Natrinema salsiterrestre</name>
    <dbReference type="NCBI Taxonomy" id="2950540"/>
    <lineage>
        <taxon>Archaea</taxon>
        <taxon>Methanobacteriati</taxon>
        <taxon>Methanobacteriota</taxon>
        <taxon>Stenosarchaea group</taxon>
        <taxon>Halobacteria</taxon>
        <taxon>Halobacteriales</taxon>
        <taxon>Natrialbaceae</taxon>
        <taxon>Natrinema</taxon>
    </lineage>
</organism>
<dbReference type="InterPro" id="IPR036866">
    <property type="entry name" value="RibonucZ/Hydroxyglut_hydro"/>
</dbReference>
<evidence type="ECO:0000313" key="2">
    <source>
        <dbReference type="EMBL" id="MDF9747861.1"/>
    </source>
</evidence>
<proteinExistence type="predicted"/>
<accession>A0A9Q4L3X7</accession>
<dbReference type="InterPro" id="IPR001279">
    <property type="entry name" value="Metallo-B-lactamas"/>
</dbReference>
<dbReference type="InterPro" id="IPR050662">
    <property type="entry name" value="Sec-metab_biosynth-thioest"/>
</dbReference>